<feature type="transmembrane region" description="Helical" evidence="7">
    <location>
        <begin position="55"/>
        <end position="75"/>
    </location>
</feature>
<dbReference type="Gene3D" id="1.20.1720.10">
    <property type="entry name" value="Multidrug resistance protein D"/>
    <property type="match status" value="1"/>
</dbReference>
<keyword evidence="10" id="KW-1185">Reference proteome</keyword>
<comment type="caution">
    <text evidence="9">The sequence shown here is derived from an EMBL/GenBank/DDBJ whole genome shotgun (WGS) entry which is preliminary data.</text>
</comment>
<comment type="subcellular location">
    <subcellularLocation>
        <location evidence="1">Cell membrane</location>
        <topology evidence="1">Multi-pass membrane protein</topology>
    </subcellularLocation>
</comment>
<keyword evidence="3" id="KW-1003">Cell membrane</keyword>
<organism evidence="9 10">
    <name type="scientific">Bombilactobacillus mellis</name>
    <dbReference type="NCBI Taxonomy" id="1218508"/>
    <lineage>
        <taxon>Bacteria</taxon>
        <taxon>Bacillati</taxon>
        <taxon>Bacillota</taxon>
        <taxon>Bacilli</taxon>
        <taxon>Lactobacillales</taxon>
        <taxon>Lactobacillaceae</taxon>
        <taxon>Bombilactobacillus</taxon>
    </lineage>
</organism>
<keyword evidence="2" id="KW-0813">Transport</keyword>
<dbReference type="NCBIfam" id="TIGR00711">
    <property type="entry name" value="efflux_EmrB"/>
    <property type="match status" value="1"/>
</dbReference>
<feature type="transmembrane region" description="Helical" evidence="7">
    <location>
        <begin position="455"/>
        <end position="474"/>
    </location>
</feature>
<feature type="transmembrane region" description="Helical" evidence="7">
    <location>
        <begin position="82"/>
        <end position="106"/>
    </location>
</feature>
<evidence type="ECO:0000256" key="7">
    <source>
        <dbReference type="SAM" id="Phobius"/>
    </source>
</evidence>
<feature type="transmembrane region" description="Helical" evidence="7">
    <location>
        <begin position="270"/>
        <end position="295"/>
    </location>
</feature>
<dbReference type="Proteomes" id="UP000033695">
    <property type="component" value="Unassembled WGS sequence"/>
</dbReference>
<sequence>MNEAVDINGKSFNKIAMVITLLAGTFCTVLNGTILATAFPTLMRAFNISASTVQWLTTGFMMVNGVMIPISAWISTRINSKLLYISAMSTFLVGTIICYFANSFGVLLGGRLIQGIAVGVTMPLMQTIMLSIFPPQKRGIAMGLGGLVIGLAPAIGPTLSGWVIDNWSWRDLFSIIIPIVFLVVIASFFTMHSVLKTAKSSIDVISIIESTCGFGSLLYGFSSVGDNGWTSPSVYGTIIFGLVVIMIFCWRQLHLQKPFLQLRVFQSGEFSLSVVLSSVTNMAMMGIEMILPLYLQMIKGLSAFHSGLALLLGALITGIMSPVTGAAFDKYGAKRLATTGMFFLTAGTIPFLFLTKDTSTLYIVVLYAFRMFGISMVNMPVTTSGMNSLPFNLISHGTAVNNTTRQVFTSMGTAILISVLTNITNTLKPASSLLKTAPIAYKNQMVNATIMGYRAAFAVAVVLCLITFALSFLLKDKQHSADIEQEVQ</sequence>
<dbReference type="PANTHER" id="PTHR42718:SF24">
    <property type="entry name" value="MAJOR FACILITATOR SUPERFAMILY (MFS) PROFILE DOMAIN-CONTAINING PROTEIN"/>
    <property type="match status" value="1"/>
</dbReference>
<dbReference type="PATRIC" id="fig|1218508.4.peg.291"/>
<feature type="transmembrane region" description="Helical" evidence="7">
    <location>
        <begin position="202"/>
        <end position="221"/>
    </location>
</feature>
<accession>A0A0F4KXU7</accession>
<dbReference type="InterPro" id="IPR004638">
    <property type="entry name" value="EmrB-like"/>
</dbReference>
<name>A0A0F4KXU7_9LACO</name>
<dbReference type="OrthoDB" id="9816041at2"/>
<dbReference type="InterPro" id="IPR036259">
    <property type="entry name" value="MFS_trans_sf"/>
</dbReference>
<evidence type="ECO:0000259" key="8">
    <source>
        <dbReference type="PROSITE" id="PS50850"/>
    </source>
</evidence>
<gene>
    <name evidence="9" type="ORF">JG29_02830</name>
</gene>
<dbReference type="AlphaFoldDB" id="A0A0F4KXU7"/>
<dbReference type="PANTHER" id="PTHR42718">
    <property type="entry name" value="MAJOR FACILITATOR SUPERFAMILY MULTIDRUG TRANSPORTER MFSC"/>
    <property type="match status" value="1"/>
</dbReference>
<keyword evidence="5 7" id="KW-1133">Transmembrane helix</keyword>
<feature type="transmembrane region" description="Helical" evidence="7">
    <location>
        <begin position="233"/>
        <end position="250"/>
    </location>
</feature>
<evidence type="ECO:0000256" key="5">
    <source>
        <dbReference type="ARBA" id="ARBA00022989"/>
    </source>
</evidence>
<dbReference type="InterPro" id="IPR020846">
    <property type="entry name" value="MFS_dom"/>
</dbReference>
<dbReference type="GO" id="GO:0022857">
    <property type="term" value="F:transmembrane transporter activity"/>
    <property type="evidence" value="ECO:0007669"/>
    <property type="project" value="InterPro"/>
</dbReference>
<dbReference type="SUPFAM" id="SSF103473">
    <property type="entry name" value="MFS general substrate transporter"/>
    <property type="match status" value="1"/>
</dbReference>
<feature type="transmembrane region" description="Helical" evidence="7">
    <location>
        <begin position="12"/>
        <end position="35"/>
    </location>
</feature>
<evidence type="ECO:0000313" key="10">
    <source>
        <dbReference type="Proteomes" id="UP000033695"/>
    </source>
</evidence>
<evidence type="ECO:0000256" key="6">
    <source>
        <dbReference type="ARBA" id="ARBA00023136"/>
    </source>
</evidence>
<evidence type="ECO:0000313" key="9">
    <source>
        <dbReference type="EMBL" id="KJY51235.1"/>
    </source>
</evidence>
<dbReference type="CDD" id="cd17503">
    <property type="entry name" value="MFS_LmrB_MDR_like"/>
    <property type="match status" value="1"/>
</dbReference>
<dbReference type="STRING" id="1218508.JG29_02830"/>
<evidence type="ECO:0000256" key="4">
    <source>
        <dbReference type="ARBA" id="ARBA00022692"/>
    </source>
</evidence>
<dbReference type="Gene3D" id="1.20.1250.20">
    <property type="entry name" value="MFS general substrate transporter like domains"/>
    <property type="match status" value="1"/>
</dbReference>
<dbReference type="InterPro" id="IPR011701">
    <property type="entry name" value="MFS"/>
</dbReference>
<protein>
    <submittedName>
        <fullName evidence="9">Drug resistance transporter, EmrB/QacA subfamily</fullName>
    </submittedName>
</protein>
<feature type="transmembrane region" description="Helical" evidence="7">
    <location>
        <begin position="172"/>
        <end position="190"/>
    </location>
</feature>
<dbReference type="EMBL" id="JXBZ01000002">
    <property type="protein sequence ID" value="KJY51235.1"/>
    <property type="molecule type" value="Genomic_DNA"/>
</dbReference>
<dbReference type="GO" id="GO:0005886">
    <property type="term" value="C:plasma membrane"/>
    <property type="evidence" value="ECO:0007669"/>
    <property type="project" value="UniProtKB-SubCell"/>
</dbReference>
<proteinExistence type="predicted"/>
<feature type="transmembrane region" description="Helical" evidence="7">
    <location>
        <begin position="307"/>
        <end position="328"/>
    </location>
</feature>
<dbReference type="HOGENOM" id="CLU_000960_28_0_9"/>
<evidence type="ECO:0000256" key="2">
    <source>
        <dbReference type="ARBA" id="ARBA00022448"/>
    </source>
</evidence>
<feature type="transmembrane region" description="Helical" evidence="7">
    <location>
        <begin position="360"/>
        <end position="381"/>
    </location>
</feature>
<feature type="transmembrane region" description="Helical" evidence="7">
    <location>
        <begin position="140"/>
        <end position="160"/>
    </location>
</feature>
<reference evidence="9 10" key="1">
    <citation type="submission" date="2014-12" db="EMBL/GenBank/DDBJ databases">
        <title>Comparative genomics of the lactic acid bacteria isolated from the honey bee gut.</title>
        <authorList>
            <person name="Ellegaard K.M."/>
            <person name="Tamarit D."/>
            <person name="Javelind E."/>
            <person name="Olofsson T."/>
            <person name="Andersson S.G."/>
            <person name="Vasquez A."/>
        </authorList>
    </citation>
    <scope>NUCLEOTIDE SEQUENCE [LARGE SCALE GENOMIC DNA]</scope>
    <source>
        <strain evidence="9 10">Hon2</strain>
    </source>
</reference>
<feature type="transmembrane region" description="Helical" evidence="7">
    <location>
        <begin position="112"/>
        <end position="133"/>
    </location>
</feature>
<keyword evidence="6 7" id="KW-0472">Membrane</keyword>
<feature type="domain" description="Major facilitator superfamily (MFS) profile" evidence="8">
    <location>
        <begin position="17"/>
        <end position="479"/>
    </location>
</feature>
<dbReference type="Pfam" id="PF07690">
    <property type="entry name" value="MFS_1"/>
    <property type="match status" value="1"/>
</dbReference>
<evidence type="ECO:0000256" key="1">
    <source>
        <dbReference type="ARBA" id="ARBA00004651"/>
    </source>
</evidence>
<keyword evidence="4 7" id="KW-0812">Transmembrane</keyword>
<feature type="transmembrane region" description="Helical" evidence="7">
    <location>
        <begin position="335"/>
        <end position="354"/>
    </location>
</feature>
<evidence type="ECO:0000256" key="3">
    <source>
        <dbReference type="ARBA" id="ARBA00022475"/>
    </source>
</evidence>
<dbReference type="PROSITE" id="PS50850">
    <property type="entry name" value="MFS"/>
    <property type="match status" value="1"/>
</dbReference>
<dbReference type="PRINTS" id="PR01036">
    <property type="entry name" value="TCRTETB"/>
</dbReference>
<dbReference type="RefSeq" id="WP_045922181.1">
    <property type="nucleotide sequence ID" value="NZ_JBHTHW010000004.1"/>
</dbReference>